<gene>
    <name evidence="7" type="ORF">SAMN05216296_3227</name>
</gene>
<dbReference type="GO" id="GO:0005829">
    <property type="term" value="C:cytosol"/>
    <property type="evidence" value="ECO:0007669"/>
    <property type="project" value="TreeGrafter"/>
</dbReference>
<evidence type="ECO:0000256" key="3">
    <source>
        <dbReference type="ARBA" id="ARBA00016146"/>
    </source>
</evidence>
<keyword evidence="4 7" id="KW-0456">Lyase</keyword>
<dbReference type="GO" id="GO:0008797">
    <property type="term" value="F:aspartate ammonia-lyase activity"/>
    <property type="evidence" value="ECO:0007669"/>
    <property type="project" value="TreeGrafter"/>
</dbReference>
<dbReference type="PRINTS" id="PR00149">
    <property type="entry name" value="FUMRATELYASE"/>
</dbReference>
<evidence type="ECO:0000313" key="7">
    <source>
        <dbReference type="EMBL" id="SDU34730.1"/>
    </source>
</evidence>
<evidence type="ECO:0000259" key="5">
    <source>
        <dbReference type="Pfam" id="PF00206"/>
    </source>
</evidence>
<dbReference type="STRING" id="364197.SAMN05216296_3227"/>
<dbReference type="EMBL" id="LT629785">
    <property type="protein sequence ID" value="SDU34730.1"/>
    <property type="molecule type" value="Genomic_DNA"/>
</dbReference>
<dbReference type="InterPro" id="IPR000362">
    <property type="entry name" value="Fumarate_lyase_fam"/>
</dbReference>
<dbReference type="Gene3D" id="1.10.40.30">
    <property type="entry name" value="Fumarase/aspartase (C-terminal domain)"/>
    <property type="match status" value="1"/>
</dbReference>
<dbReference type="FunFam" id="1.20.200.10:FF:000001">
    <property type="entry name" value="Fumarate hydratase, mitochondrial"/>
    <property type="match status" value="1"/>
</dbReference>
<sequence>MSPVASKRIEKDLLGTLEVDAAAYYGIQTLRAVQNFKLSGVTLSHFPRLVIGLAMVKQAAADANRALGHLSAAKHTAISTACARIIQGEFHEQFVVDMIQGGAGTSTNMNANEVIANIALEAMGHEKGEYQYLHPNNDVNMAQSTNDAYPTAIRVGLLLGHEALLNSLDQLIRALAGKGLEFGHVLKMGRTQLQDAVPMTLGQEFRAFATTLGEDLQHLKRLAPLLLTEVNLGGTAIGTGINADPAYQKLAVERLAIISGHPLVPAADLIEATSDMGAFVLFSGMLKRTAVKLSKICNDLRLLSSGPRTGINEINLPARQPGSSIMPGKVNPVIPEAVNQVAFEVIGNDLALTLAAEAGQLQLNVMEPLIAYKILDSIRLLSRAMDMLREHCIDGITANEAHCRALVEQSIGLVTALNPYIGYENATRIAKLALDSGRGVLELVREEGLLDDASLADILRPEHMIAPRLVPLTA</sequence>
<reference evidence="8" key="1">
    <citation type="submission" date="2016-10" db="EMBL/GenBank/DDBJ databases">
        <authorList>
            <person name="Varghese N."/>
            <person name="Submissions S."/>
        </authorList>
    </citation>
    <scope>NUCLEOTIDE SEQUENCE [LARGE SCALE GENOMIC DNA]</scope>
    <source>
        <strain evidence="8">DSM 17875</strain>
    </source>
</reference>
<evidence type="ECO:0000256" key="1">
    <source>
        <dbReference type="ARBA" id="ARBA00005596"/>
    </source>
</evidence>
<dbReference type="CDD" id="cd01357">
    <property type="entry name" value="Aspartase"/>
    <property type="match status" value="1"/>
</dbReference>
<dbReference type="Pfam" id="PF00206">
    <property type="entry name" value="Lyase_1"/>
    <property type="match status" value="1"/>
</dbReference>
<dbReference type="PANTHER" id="PTHR42696">
    <property type="entry name" value="ASPARTATE AMMONIA-LYASE"/>
    <property type="match status" value="1"/>
</dbReference>
<protein>
    <recommendedName>
        <fullName evidence="3">Aspartate ammonia-lyase</fullName>
    </recommendedName>
</protein>
<dbReference type="FunFam" id="1.10.275.10:FF:000001">
    <property type="entry name" value="Fumarate hydratase, mitochondrial"/>
    <property type="match status" value="1"/>
</dbReference>
<dbReference type="AlphaFoldDB" id="A0A1H2HS50"/>
<dbReference type="FunFam" id="1.10.40.30:FF:000002">
    <property type="entry name" value="Fumarate hydratase class II"/>
    <property type="match status" value="1"/>
</dbReference>
<dbReference type="InterPro" id="IPR020557">
    <property type="entry name" value="Fumarate_lyase_CS"/>
</dbReference>
<dbReference type="InterPro" id="IPR022761">
    <property type="entry name" value="Fumarate_lyase_N"/>
</dbReference>
<dbReference type="Gene3D" id="1.10.275.10">
    <property type="entry name" value="Fumarase/aspartase (N-terminal domain)"/>
    <property type="match status" value="1"/>
</dbReference>
<dbReference type="Gene3D" id="1.20.200.10">
    <property type="entry name" value="Fumarase/aspartase (Central domain)"/>
    <property type="match status" value="1"/>
</dbReference>
<dbReference type="InterPro" id="IPR024083">
    <property type="entry name" value="Fumarase/histidase_N"/>
</dbReference>
<proteinExistence type="inferred from homology"/>
<dbReference type="RefSeq" id="WP_090197683.1">
    <property type="nucleotide sequence ID" value="NZ_LT629785.1"/>
</dbReference>
<dbReference type="Pfam" id="PF10415">
    <property type="entry name" value="FumaraseC_C"/>
    <property type="match status" value="1"/>
</dbReference>
<dbReference type="Proteomes" id="UP000243232">
    <property type="component" value="Chromosome I"/>
</dbReference>
<dbReference type="InterPro" id="IPR051546">
    <property type="entry name" value="Aspartate_Ammonia-Lyase"/>
</dbReference>
<feature type="domain" description="Fumarase C C-terminal" evidence="6">
    <location>
        <begin position="413"/>
        <end position="465"/>
    </location>
</feature>
<dbReference type="GO" id="GO:0006531">
    <property type="term" value="P:aspartate metabolic process"/>
    <property type="evidence" value="ECO:0007669"/>
    <property type="project" value="TreeGrafter"/>
</dbReference>
<accession>A0A1H2HS50</accession>
<dbReference type="GO" id="GO:0006099">
    <property type="term" value="P:tricarboxylic acid cycle"/>
    <property type="evidence" value="ECO:0007669"/>
    <property type="project" value="InterPro"/>
</dbReference>
<comment type="similarity">
    <text evidence="1">Belongs to the class-II fumarase/aspartase family. Aspartase subfamily.</text>
</comment>
<dbReference type="InterPro" id="IPR018951">
    <property type="entry name" value="Fumarase_C_C"/>
</dbReference>
<evidence type="ECO:0000313" key="8">
    <source>
        <dbReference type="Proteomes" id="UP000243232"/>
    </source>
</evidence>
<dbReference type="SUPFAM" id="SSF48557">
    <property type="entry name" value="L-aspartase-like"/>
    <property type="match status" value="1"/>
</dbReference>
<dbReference type="InterPro" id="IPR008948">
    <property type="entry name" value="L-Aspartase-like"/>
</dbReference>
<dbReference type="OrthoDB" id="9802809at2"/>
<keyword evidence="8" id="KW-1185">Reference proteome</keyword>
<dbReference type="PROSITE" id="PS00163">
    <property type="entry name" value="FUMARATE_LYASES"/>
    <property type="match status" value="1"/>
</dbReference>
<evidence type="ECO:0000259" key="6">
    <source>
        <dbReference type="Pfam" id="PF10415"/>
    </source>
</evidence>
<organism evidence="7 8">
    <name type="scientific">Pseudomonas pohangensis</name>
    <dbReference type="NCBI Taxonomy" id="364197"/>
    <lineage>
        <taxon>Bacteria</taxon>
        <taxon>Pseudomonadati</taxon>
        <taxon>Pseudomonadota</taxon>
        <taxon>Gammaproteobacteria</taxon>
        <taxon>Pseudomonadales</taxon>
        <taxon>Pseudomonadaceae</taxon>
        <taxon>Pseudomonas</taxon>
    </lineage>
</organism>
<comment type="subunit">
    <text evidence="2">Homotetramer.</text>
</comment>
<name>A0A1H2HS50_9PSED</name>
<evidence type="ECO:0000256" key="2">
    <source>
        <dbReference type="ARBA" id="ARBA00011881"/>
    </source>
</evidence>
<dbReference type="PANTHER" id="PTHR42696:SF2">
    <property type="entry name" value="ASPARTATE AMMONIA-LYASE"/>
    <property type="match status" value="1"/>
</dbReference>
<dbReference type="NCBIfam" id="NF008909">
    <property type="entry name" value="PRK12273.1"/>
    <property type="match status" value="1"/>
</dbReference>
<feature type="domain" description="Fumarate lyase N-terminal" evidence="5">
    <location>
        <begin position="15"/>
        <end position="347"/>
    </location>
</feature>
<evidence type="ECO:0000256" key="4">
    <source>
        <dbReference type="ARBA" id="ARBA00023239"/>
    </source>
</evidence>